<reference evidence="2 3" key="1">
    <citation type="journal article" date="2012" name="PLoS Pathog.">
        <title>Diverse lifestyles and strategies of plant pathogenesis encoded in the genomes of eighteen Dothideomycetes fungi.</title>
        <authorList>
            <person name="Ohm R.A."/>
            <person name="Feau N."/>
            <person name="Henrissat B."/>
            <person name="Schoch C.L."/>
            <person name="Horwitz B.A."/>
            <person name="Barry K.W."/>
            <person name="Condon B.J."/>
            <person name="Copeland A.C."/>
            <person name="Dhillon B."/>
            <person name="Glaser F."/>
            <person name="Hesse C.N."/>
            <person name="Kosti I."/>
            <person name="LaButti K."/>
            <person name="Lindquist E.A."/>
            <person name="Lucas S."/>
            <person name="Salamov A.A."/>
            <person name="Bradshaw R.E."/>
            <person name="Ciuffetti L."/>
            <person name="Hamelin R.C."/>
            <person name="Kema G.H.J."/>
            <person name="Lawrence C."/>
            <person name="Scott J.A."/>
            <person name="Spatafora J.W."/>
            <person name="Turgeon B.G."/>
            <person name="de Wit P.J.G.M."/>
            <person name="Zhong S."/>
            <person name="Goodwin S.B."/>
            <person name="Grigoriev I.V."/>
        </authorList>
    </citation>
    <scope>NUCLEOTIDE SEQUENCE [LARGE SCALE GENOMIC DNA]</scope>
    <source>
        <strain evidence="2 3">CIRAD86</strain>
    </source>
</reference>
<keyword evidence="3" id="KW-1185">Reference proteome</keyword>
<sequence>MEVSRYKGATPIPEWWHHHAAVRPGLSVHHDPSTLESHGYNDNILTTPQTLDSRRIASIRPLLALHVCGATVHTSASRRGRDPRREWNWKAHDSLDKIAIGSSTEPTTEEAEADLTMAADQPGSVNLREEESEGTEPESLLKGLPGEDLVNIPITMADSEILSSRRLRVLGCPPSSRRRMGKENRNAIAVIMMVEVTGEGKPTHTKRTSLTVILQHRGDVATSKHILDMMVTMNADWNMSITCSNMSWLKKDGSPGPGLRRCYVSDGLQSPRSSIPRQHVPARSLQRIICCNTGPSMMMIALPLRETCPRCSENQFHTGTTARPHTRFMLSANHWRYAPPACASQLYRTASYVGAAWPRLVLDGPRSRAVGQQYLSPMTSTSTARSSRMINATKHHALNEDVVPCEFSDVICTLPSMPFINLSIAVLIKMPSGLVNHPDFALPCPFQRRHVEDLNYGNVHHPAQNQHPSRSLPDEQRKGRMINLGRLPVHRRHDLSADALPMSMRTTSCHLLRENHLRFPPQPPTPSPASPPVVLAPWRSSPWLDDHDHDECVAISCPHCPLIIHQVIMTVTKANEEDSLDWRGVDDAPFGSGQKSCQRDDQWLRSQDRWRKSLRMPRSAEEIDALMNTALQVILVSRSNECYSKYFSSKWPMRSQGRARVAHLAAIVSCSRWLLEVQFLDDYDDESLHAQHGGKFMICTPVLNLSSLAREGQPYSDWKRLTLRHGTTIEPTTHRPVENPIRQHDIIREMIPLSNSTPSTRRLLVDDYDCVYINRIRPMNNIIMCYDFSLILVPIIDMARVQKDHGQEDDHNEHPDTWVVSRVPAHNILIHAQQTLTLWHSMRCGECRRLIRNDDLGHPAAQALEATRYVDGIPSSPKSGAVIALSTDTDFRALQAPGGLSCLAAQTLEGGHPLARHGFKNDVMAIIDMYSLASGSITIVFANHIDRHRIHQGNPSCTAKVQGPRHFGTAMLSLSDAVLDLMMTIFPRAVIAMDSAKTCTPGLVLRQREDTAGDREMLDVEGRLATETDASQLHFTTSRRRDMLDVANAGGRPIKGLKKRVRMGMKRRNPMQTKMAKFSEQMSKMLVEDDSSIVKSQPDFRNNFIYQRLYRAPDYSDQMDEELDWDRHPHLFSFCALGFDTLRKSATSSRHDWPPVSGGS</sequence>
<feature type="region of interest" description="Disordered" evidence="1">
    <location>
        <begin position="116"/>
        <end position="144"/>
    </location>
</feature>
<gene>
    <name evidence="2" type="ORF">MYCFIDRAFT_180232</name>
</gene>
<dbReference type="AlphaFoldDB" id="M3AHU5"/>
<evidence type="ECO:0000313" key="3">
    <source>
        <dbReference type="Proteomes" id="UP000016932"/>
    </source>
</evidence>
<feature type="region of interest" description="Disordered" evidence="1">
    <location>
        <begin position="458"/>
        <end position="477"/>
    </location>
</feature>
<dbReference type="VEuPathDB" id="FungiDB:MYCFIDRAFT_180232"/>
<accession>M3AHU5</accession>
<proteinExistence type="predicted"/>
<dbReference type="HOGENOM" id="CLU_275349_0_0_1"/>
<name>M3AHU5_PSEFD</name>
<dbReference type="EMBL" id="KB446569">
    <property type="protein sequence ID" value="EME77087.1"/>
    <property type="molecule type" value="Genomic_DNA"/>
</dbReference>
<dbReference type="RefSeq" id="XP_007932301.1">
    <property type="nucleotide sequence ID" value="XM_007934110.1"/>
</dbReference>
<dbReference type="GeneID" id="19334329"/>
<evidence type="ECO:0000313" key="2">
    <source>
        <dbReference type="EMBL" id="EME77087.1"/>
    </source>
</evidence>
<dbReference type="Proteomes" id="UP000016932">
    <property type="component" value="Unassembled WGS sequence"/>
</dbReference>
<protein>
    <submittedName>
        <fullName evidence="2">Uncharacterized protein</fullName>
    </submittedName>
</protein>
<evidence type="ECO:0000256" key="1">
    <source>
        <dbReference type="SAM" id="MobiDB-lite"/>
    </source>
</evidence>
<organism evidence="2 3">
    <name type="scientific">Pseudocercospora fijiensis (strain CIRAD86)</name>
    <name type="common">Black leaf streak disease fungus</name>
    <name type="synonym">Mycosphaerella fijiensis</name>
    <dbReference type="NCBI Taxonomy" id="383855"/>
    <lineage>
        <taxon>Eukaryota</taxon>
        <taxon>Fungi</taxon>
        <taxon>Dikarya</taxon>
        <taxon>Ascomycota</taxon>
        <taxon>Pezizomycotina</taxon>
        <taxon>Dothideomycetes</taxon>
        <taxon>Dothideomycetidae</taxon>
        <taxon>Mycosphaerellales</taxon>
        <taxon>Mycosphaerellaceae</taxon>
        <taxon>Pseudocercospora</taxon>
    </lineage>
</organism>
<dbReference type="KEGG" id="pfj:MYCFIDRAFT_180232"/>